<dbReference type="EMBL" id="JAEPWM010000005">
    <property type="protein sequence ID" value="MBK6007059.1"/>
    <property type="molecule type" value="Genomic_DNA"/>
</dbReference>
<comment type="caution">
    <text evidence="1">The sequence shown here is derived from an EMBL/GenBank/DDBJ whole genome shotgun (WGS) entry which is preliminary data.</text>
</comment>
<gene>
    <name evidence="1" type="ORF">JJB11_13235</name>
</gene>
<dbReference type="Proteomes" id="UP000630528">
    <property type="component" value="Unassembled WGS sequence"/>
</dbReference>
<evidence type="ECO:0000313" key="2">
    <source>
        <dbReference type="Proteomes" id="UP000630528"/>
    </source>
</evidence>
<evidence type="ECO:0000313" key="1">
    <source>
        <dbReference type="EMBL" id="MBK6007059.1"/>
    </source>
</evidence>
<protein>
    <submittedName>
        <fullName evidence="1">Uncharacterized protein</fullName>
    </submittedName>
</protein>
<reference evidence="1" key="1">
    <citation type="journal article" date="2012" name="J. Microbiol. Biotechnol.">
        <title>Ramlibacter ginsenosidimutans sp. nov., with ginsenoside-converting activity.</title>
        <authorList>
            <person name="Wang L."/>
            <person name="An D.S."/>
            <person name="Kim S.G."/>
            <person name="Jin F.X."/>
            <person name="Kim S.C."/>
            <person name="Lee S.T."/>
            <person name="Im W.T."/>
        </authorList>
    </citation>
    <scope>NUCLEOTIDE SEQUENCE</scope>
    <source>
        <strain evidence="1">KACC 17527</strain>
    </source>
</reference>
<dbReference type="RefSeq" id="WP_201171789.1">
    <property type="nucleotide sequence ID" value="NZ_JAEPWM010000005.1"/>
</dbReference>
<proteinExistence type="predicted"/>
<accession>A0A934TTC8</accession>
<reference evidence="1" key="2">
    <citation type="submission" date="2021-01" db="EMBL/GenBank/DDBJ databases">
        <authorList>
            <person name="Kang M."/>
        </authorList>
    </citation>
    <scope>NUCLEOTIDE SEQUENCE</scope>
    <source>
        <strain evidence="1">KACC 17527</strain>
    </source>
</reference>
<organism evidence="1 2">
    <name type="scientific">Ramlibacter ginsenosidimutans</name>
    <dbReference type="NCBI Taxonomy" id="502333"/>
    <lineage>
        <taxon>Bacteria</taxon>
        <taxon>Pseudomonadati</taxon>
        <taxon>Pseudomonadota</taxon>
        <taxon>Betaproteobacteria</taxon>
        <taxon>Burkholderiales</taxon>
        <taxon>Comamonadaceae</taxon>
        <taxon>Ramlibacter</taxon>
    </lineage>
</organism>
<dbReference type="AlphaFoldDB" id="A0A934TTC8"/>
<keyword evidence="2" id="KW-1185">Reference proteome</keyword>
<sequence>MQLSGTAQATLGTTTGSTVVRIARLTGGGYVTSWVFHSPSAAADSPYQACFHRLDASGGPVGPASCVPGSATALNATGVDPIPRADGGFVLAWLNASDSAVRSQAFDAAGNAVGGIQAGAQRPVGPGAAALAGGGYVTVAMQPGGQYTSASMISFQRYASDGTPVGAPTSVGDSGGFYATKVVPLTGGGFVVAWLQGGSSAAVTTRMFTADGTPLGSPVVASTVAPVCSNNVCHFQVLSGLAPMDDGGYVVAWTAGWGLGMPDGTFARRFQPDGTPGAAIAKLDDGVDGASLAPQGPDGFMLAWQKGPQAYPGLTDIDVRPVDATALR</sequence>
<name>A0A934TTC8_9BURK</name>